<protein>
    <submittedName>
        <fullName evidence="2">40-residue YVTN family beta-propeller repeat-containing protein</fullName>
    </submittedName>
</protein>
<dbReference type="InterPro" id="IPR011044">
    <property type="entry name" value="Quino_amine_DH_bsu"/>
</dbReference>
<dbReference type="PANTHER" id="PTHR47197:SF3">
    <property type="entry name" value="DIHYDRO-HEME D1 DEHYDROGENASE"/>
    <property type="match status" value="1"/>
</dbReference>
<keyword evidence="1" id="KW-0378">Hydrolase</keyword>
<dbReference type="InterPro" id="IPR019405">
    <property type="entry name" value="Lactonase_7-beta_prop"/>
</dbReference>
<dbReference type="Proteomes" id="UP000199226">
    <property type="component" value="Unassembled WGS sequence"/>
</dbReference>
<dbReference type="SUPFAM" id="SSF50998">
    <property type="entry name" value="Quinoprotein alcohol dehydrogenase-like"/>
    <property type="match status" value="1"/>
</dbReference>
<dbReference type="SUPFAM" id="SSF53649">
    <property type="entry name" value="Alkaline phosphatase-like"/>
    <property type="match status" value="1"/>
</dbReference>
<keyword evidence="3" id="KW-1185">Reference proteome</keyword>
<dbReference type="GO" id="GO:0016788">
    <property type="term" value="F:hydrolase activity, acting on ester bonds"/>
    <property type="evidence" value="ECO:0007669"/>
    <property type="project" value="InterPro"/>
</dbReference>
<evidence type="ECO:0000313" key="2">
    <source>
        <dbReference type="EMBL" id="SDL99627.1"/>
    </source>
</evidence>
<dbReference type="RefSeq" id="WP_090700988.1">
    <property type="nucleotide sequence ID" value="NZ_FNHH01000004.1"/>
</dbReference>
<dbReference type="InterPro" id="IPR015943">
    <property type="entry name" value="WD40/YVTN_repeat-like_dom_sf"/>
</dbReference>
<dbReference type="InterPro" id="IPR011964">
    <property type="entry name" value="YVTN_b-propeller_repeat"/>
</dbReference>
<accession>A0A1G9PN37</accession>
<dbReference type="InterPro" id="IPR017850">
    <property type="entry name" value="Alkaline_phosphatase_core_sf"/>
</dbReference>
<organism evidence="2 3">
    <name type="scientific">Daejeonella rubra</name>
    <dbReference type="NCBI Taxonomy" id="990371"/>
    <lineage>
        <taxon>Bacteria</taxon>
        <taxon>Pseudomonadati</taxon>
        <taxon>Bacteroidota</taxon>
        <taxon>Sphingobacteriia</taxon>
        <taxon>Sphingobacteriales</taxon>
        <taxon>Sphingobacteriaceae</taxon>
        <taxon>Daejeonella</taxon>
    </lineage>
</organism>
<dbReference type="OrthoDB" id="145213at2"/>
<dbReference type="NCBIfam" id="TIGR02276">
    <property type="entry name" value="beta_rpt_yvtn"/>
    <property type="match status" value="2"/>
</dbReference>
<dbReference type="InterPro" id="IPR007312">
    <property type="entry name" value="Phosphoesterase"/>
</dbReference>
<dbReference type="Gene3D" id="3.40.720.10">
    <property type="entry name" value="Alkaline Phosphatase, subunit A"/>
    <property type="match status" value="2"/>
</dbReference>
<evidence type="ECO:0000256" key="1">
    <source>
        <dbReference type="ARBA" id="ARBA00022801"/>
    </source>
</evidence>
<dbReference type="PANTHER" id="PTHR47197">
    <property type="entry name" value="PROTEIN NIRF"/>
    <property type="match status" value="1"/>
</dbReference>
<dbReference type="EMBL" id="FNHH01000004">
    <property type="protein sequence ID" value="SDL99627.1"/>
    <property type="molecule type" value="Genomic_DNA"/>
</dbReference>
<dbReference type="STRING" id="990371.SAMN05421813_104185"/>
<gene>
    <name evidence="2" type="ORF">SAMN05421813_104185</name>
</gene>
<name>A0A1G9PN37_9SPHI</name>
<sequence>MKSVITSIFEFMSKPNRSLTMIQSNRQNYAYSIAFLSLISLSGCGINNKEWNLNTLFEKSKDKFKSNSVVGAQEDNTRIVATSQIIDPAGETISFPGRPVDLALNNSGTILAVKNNTSIVFMSADKHNVIQTLKLPTGGHSFTGITWSSDDQKVWTTDSKGYLRSAKSTNGAYNWDDAILLPGPNTSDKAGSYPGGLTIDDQSGYAYVALSRNNTLGIVNLKTKQLEFQIPVGIAPYTVLVHNSKAYVSNWGGRQPLSGDKTGPSGGSNVVVDPKTGIASSGTVSVIDLKSNKVIKEIDVHLHPSGMIFSPDKTQIYLANANSDLISVIDTRTNAVLKDLSSKPMAELPFGSAPNSVTVSPDGKTLFVANGGNNHIAVIDITSGKVKGLIPTGWYPGAVILSSDGNKLFVANTKGDGSPQTGLRENGINSHDHSGSVSFISVPNSENLREYTIRAATTMRLPKITQSLRLERVNERIVPVPTRPGEKSVFKHVLYIIKENRTYDQLFGDLPQGKGDSSLTHFGRKVTPNHHALAENFVLLDNTYCNGVLSADGHQWTNEGYVTDYIEKSFGGFVRSYPYEGDDALAFASSGFIWDKVLDAGLTFRNYGEFVSAKVEPANASWTQIYNDYKNGTRNVKIKATSKLHTLEPYLCPTFVGFPSSIPDVYRAGEFLKEFREYEKTNSLPNFMIMLLPNDHTTGTREGYPTPRAQVADNDLALGQIVEAVSNSKFWKETAIFVIEDDPQAGLDHVDGRRTVALCISPYTKRGEVISTHYNQNSILRTIELILGLSPMSQFDMIANPMTDCFTSKPNFSPYKALPNQIPLDEMNPKLSALSGKKKFWAKKSMEMELSELDQANEDTLNLILWYSVKGYNTPYPKLARK</sequence>
<evidence type="ECO:0000313" key="3">
    <source>
        <dbReference type="Proteomes" id="UP000199226"/>
    </source>
</evidence>
<dbReference type="InterPro" id="IPR051200">
    <property type="entry name" value="Host-pathogen_enzymatic-act"/>
</dbReference>
<dbReference type="SUPFAM" id="SSF50969">
    <property type="entry name" value="YVTN repeat-like/Quinoprotein amine dehydrogenase"/>
    <property type="match status" value="1"/>
</dbReference>
<proteinExistence type="predicted"/>
<dbReference type="Gene3D" id="2.130.10.10">
    <property type="entry name" value="YVTN repeat-like/Quinoprotein amine dehydrogenase"/>
    <property type="match status" value="2"/>
</dbReference>
<reference evidence="3" key="1">
    <citation type="submission" date="2016-10" db="EMBL/GenBank/DDBJ databases">
        <authorList>
            <person name="Varghese N."/>
            <person name="Submissions S."/>
        </authorList>
    </citation>
    <scope>NUCLEOTIDE SEQUENCE [LARGE SCALE GENOMIC DNA]</scope>
    <source>
        <strain evidence="3">DSM 24536</strain>
    </source>
</reference>
<dbReference type="AlphaFoldDB" id="A0A1G9PN37"/>
<dbReference type="Pfam" id="PF04185">
    <property type="entry name" value="Phosphoesterase"/>
    <property type="match status" value="1"/>
</dbReference>
<dbReference type="InterPro" id="IPR011047">
    <property type="entry name" value="Quinoprotein_ADH-like_sf"/>
</dbReference>
<dbReference type="Pfam" id="PF10282">
    <property type="entry name" value="Lactonase"/>
    <property type="match status" value="1"/>
</dbReference>